<name>A0A840CBR7_9RHOB</name>
<comment type="caution">
    <text evidence="4">The sequence shown here is derived from an EMBL/GenBank/DDBJ whole genome shotgun (WGS) entry which is preliminary data.</text>
</comment>
<evidence type="ECO:0000256" key="2">
    <source>
        <dbReference type="SAM" id="SignalP"/>
    </source>
</evidence>
<feature type="signal peptide" evidence="2">
    <location>
        <begin position="1"/>
        <end position="23"/>
    </location>
</feature>
<dbReference type="Proteomes" id="UP000585681">
    <property type="component" value="Unassembled WGS sequence"/>
</dbReference>
<evidence type="ECO:0000259" key="3">
    <source>
        <dbReference type="PROSITE" id="PS51724"/>
    </source>
</evidence>
<feature type="region of interest" description="Disordered" evidence="1">
    <location>
        <begin position="222"/>
        <end position="242"/>
    </location>
</feature>
<accession>A0A840CBR7</accession>
<dbReference type="EMBL" id="JACIEQ010000001">
    <property type="protein sequence ID" value="MBB4020789.1"/>
    <property type="molecule type" value="Genomic_DNA"/>
</dbReference>
<feature type="compositionally biased region" description="Low complexity" evidence="1">
    <location>
        <begin position="222"/>
        <end position="236"/>
    </location>
</feature>
<evidence type="ECO:0000313" key="5">
    <source>
        <dbReference type="Proteomes" id="UP000585681"/>
    </source>
</evidence>
<keyword evidence="5" id="KW-1185">Reference proteome</keyword>
<dbReference type="Pfam" id="PF05036">
    <property type="entry name" value="SPOR"/>
    <property type="match status" value="1"/>
</dbReference>
<feature type="chain" id="PRO_5032746087" description="SPOR domain-containing protein" evidence="2">
    <location>
        <begin position="24"/>
        <end position="323"/>
    </location>
</feature>
<dbReference type="SUPFAM" id="SSF110997">
    <property type="entry name" value="Sporulation related repeat"/>
    <property type="match status" value="1"/>
</dbReference>
<protein>
    <recommendedName>
        <fullName evidence="3">SPOR domain-containing protein</fullName>
    </recommendedName>
</protein>
<dbReference type="GO" id="GO:0042834">
    <property type="term" value="F:peptidoglycan binding"/>
    <property type="evidence" value="ECO:0007669"/>
    <property type="project" value="InterPro"/>
</dbReference>
<dbReference type="InterPro" id="IPR007730">
    <property type="entry name" value="SPOR-like_dom"/>
</dbReference>
<evidence type="ECO:0000313" key="4">
    <source>
        <dbReference type="EMBL" id="MBB4020789.1"/>
    </source>
</evidence>
<feature type="domain" description="SPOR" evidence="3">
    <location>
        <begin position="245"/>
        <end position="323"/>
    </location>
</feature>
<sequence length="323" mass="32965">MRLISLAVAAAAAAVLLANALSAQPLADDDGPAELPPADYAANQYVDSRGCVYIRAGYGGTVTWVPRVSRGRTVMCGFKPTFAAAAPAPAPKPQPEIAEIVAAPVPVAPPVPPAPVAAKPAPAVAPVAAPVKVAVAPAPKTVSAPRPASVRASVPAPAPMAVTITPAPITIPKGYERAWKDDRLNPLRGVGTARGEAQMNLVWTQTVPRRLVAEGKPGPVARAAAAPASARQRLTARASTKTPAKVRPAAGYVQVGTFGLPANSAATAARLRQLGLPVAVAQGRMNGKPVQIVLAGPFAGQEHLNSALGAVRMAGYRDAFVRR</sequence>
<evidence type="ECO:0000256" key="1">
    <source>
        <dbReference type="SAM" id="MobiDB-lite"/>
    </source>
</evidence>
<reference evidence="4" key="1">
    <citation type="submission" date="2020-08" db="EMBL/GenBank/DDBJ databases">
        <title>Genomic Encyclopedia of Type Strains, Phase IV (KMG-IV): sequencing the most valuable type-strain genomes for metagenomic binning, comparative biology and taxonomic classification.</title>
        <authorList>
            <person name="Goeker M."/>
        </authorList>
    </citation>
    <scope>NUCLEOTIDE SEQUENCE [LARGE SCALE GENOMIC DNA]</scope>
    <source>
        <strain evidence="4">DSM 105040</strain>
    </source>
</reference>
<dbReference type="AlphaFoldDB" id="A0A840CBR7"/>
<organism evidence="4 5">
    <name type="scientific">Actibacterium naphthalenivorans</name>
    <dbReference type="NCBI Taxonomy" id="1614693"/>
    <lineage>
        <taxon>Bacteria</taxon>
        <taxon>Pseudomonadati</taxon>
        <taxon>Pseudomonadota</taxon>
        <taxon>Alphaproteobacteria</taxon>
        <taxon>Rhodobacterales</taxon>
        <taxon>Roseobacteraceae</taxon>
        <taxon>Actibacterium</taxon>
    </lineage>
</organism>
<keyword evidence="2" id="KW-0732">Signal</keyword>
<gene>
    <name evidence="4" type="ORF">GGR17_000580</name>
</gene>
<proteinExistence type="predicted"/>
<dbReference type="RefSeq" id="WP_054538161.1">
    <property type="nucleotide sequence ID" value="NZ_JACIEQ010000001.1"/>
</dbReference>
<dbReference type="Gene3D" id="3.30.70.1070">
    <property type="entry name" value="Sporulation related repeat"/>
    <property type="match status" value="1"/>
</dbReference>
<dbReference type="PROSITE" id="PS51724">
    <property type="entry name" value="SPOR"/>
    <property type="match status" value="1"/>
</dbReference>
<dbReference type="InterPro" id="IPR036680">
    <property type="entry name" value="SPOR-like_sf"/>
</dbReference>